<dbReference type="InterPro" id="IPR008979">
    <property type="entry name" value="Galactose-bd-like_sf"/>
</dbReference>
<gene>
    <name evidence="4" type="ORF">DNFV4_01417</name>
</gene>
<dbReference type="Gene3D" id="2.60.120.260">
    <property type="entry name" value="Galactose-binding domain-like"/>
    <property type="match status" value="1"/>
</dbReference>
<dbReference type="GO" id="GO:0016787">
    <property type="term" value="F:hydrolase activity"/>
    <property type="evidence" value="ECO:0007669"/>
    <property type="project" value="UniProtKB-KW"/>
</dbReference>
<proteinExistence type="predicted"/>
<dbReference type="AlphaFoldDB" id="A0AA86MXZ0"/>
<keyword evidence="1" id="KW-0378">Hydrolase</keyword>
<dbReference type="KEGG" id="nti:DNFV4_01417"/>
<feature type="chain" id="PRO_5041667585" evidence="2">
    <location>
        <begin position="27"/>
        <end position="549"/>
    </location>
</feature>
<dbReference type="PANTHER" id="PTHR47572">
    <property type="entry name" value="LIPOPROTEIN-RELATED"/>
    <property type="match status" value="1"/>
</dbReference>
<feature type="signal peptide" evidence="2">
    <location>
        <begin position="1"/>
        <end position="26"/>
    </location>
</feature>
<keyword evidence="5" id="KW-1185">Reference proteome</keyword>
<dbReference type="Proteomes" id="UP001179121">
    <property type="component" value="Chromosome"/>
</dbReference>
<keyword evidence="2" id="KW-0732">Signal</keyword>
<evidence type="ECO:0000256" key="1">
    <source>
        <dbReference type="ARBA" id="ARBA00022801"/>
    </source>
</evidence>
<dbReference type="RefSeq" id="WP_289267950.1">
    <property type="nucleotide sequence ID" value="NZ_OX365700.1"/>
</dbReference>
<dbReference type="SUPFAM" id="SSF63829">
    <property type="entry name" value="Calcium-dependent phosphotriesterase"/>
    <property type="match status" value="1"/>
</dbReference>
<dbReference type="EMBL" id="OX365700">
    <property type="protein sequence ID" value="CAI4030985.1"/>
    <property type="molecule type" value="Genomic_DNA"/>
</dbReference>
<evidence type="ECO:0000313" key="5">
    <source>
        <dbReference type="Proteomes" id="UP001179121"/>
    </source>
</evidence>
<sequence>MQVGIGLLISLLLILMDATSSSPALAVPQVLDQKPDAVIDLMAQEGVTLVKGRWRYSDTKIIEVDHHRVGADLGPSGPPNRTYDLIPHAGVADFDDSGWQEIDAPDLEARRSTGRLCFNWYRIAVTIPDRIGNFDPTGSTMVFEIVIDDYAEVWVNGTLPLVLGQTGGQVIKGFNAPNRVVVTRRARPGDRIQLAVLGANGPLSKPPGNFIWVRSASLDFYAQSRFESARERVGGIVRVDPALDQVISSTAVVEKLAGGFSFTEGPVWVPGKDGVEGYLLFSVPNDNLIYRMTADGDVSVFRTKSGYAGFDIGEYHQPGSNGLTLDRQGRLTINQHGNRRVIRVEPHGDITVLADRYQGRRLNSPNDLVYKSDGSLYFTDPPFGLPKVFDDPRKELPFSGVYRVANGKIDLVTDDLDAPNGIAFSTDERFLYVNNWNQKKKVIMRYDVQPDGRLSNGRVFFDMTTAPGEDALDGMKVDMKGNVYCTGPGGLWIISPEGRHLGTITFPENPHNLAWGDDDGKTLYITAVSGIYKIRTHVAGVRPGPQAGS</sequence>
<protein>
    <submittedName>
        <fullName evidence="4">SMP-30/gluconolactonase/LRE family protein</fullName>
    </submittedName>
</protein>
<accession>A0AA86MXZ0</accession>
<evidence type="ECO:0000259" key="3">
    <source>
        <dbReference type="Pfam" id="PF08450"/>
    </source>
</evidence>
<dbReference type="SUPFAM" id="SSF49785">
    <property type="entry name" value="Galactose-binding domain-like"/>
    <property type="match status" value="1"/>
</dbReference>
<dbReference type="PANTHER" id="PTHR47572:SF4">
    <property type="entry name" value="LACTONASE DRP35"/>
    <property type="match status" value="1"/>
</dbReference>
<dbReference type="Pfam" id="PF08450">
    <property type="entry name" value="SGL"/>
    <property type="match status" value="1"/>
</dbReference>
<feature type="domain" description="SMP-30/Gluconolactonase/LRE-like region" evidence="3">
    <location>
        <begin position="262"/>
        <end position="528"/>
    </location>
</feature>
<evidence type="ECO:0000256" key="2">
    <source>
        <dbReference type="SAM" id="SignalP"/>
    </source>
</evidence>
<organism evidence="4 5">
    <name type="scientific">Nitrospira tepida</name>
    <dbReference type="NCBI Taxonomy" id="2973512"/>
    <lineage>
        <taxon>Bacteria</taxon>
        <taxon>Pseudomonadati</taxon>
        <taxon>Nitrospirota</taxon>
        <taxon>Nitrospiria</taxon>
        <taxon>Nitrospirales</taxon>
        <taxon>Nitrospiraceae</taxon>
        <taxon>Nitrospira</taxon>
    </lineage>
</organism>
<dbReference type="InterPro" id="IPR051262">
    <property type="entry name" value="SMP-30/CGR1_Lactonase"/>
</dbReference>
<reference evidence="4" key="1">
    <citation type="submission" date="2022-10" db="EMBL/GenBank/DDBJ databases">
        <authorList>
            <person name="Koch H."/>
        </authorList>
    </citation>
    <scope>NUCLEOTIDE SEQUENCE</scope>
    <source>
        <strain evidence="4">DNF</strain>
    </source>
</reference>
<name>A0AA86MXZ0_9BACT</name>
<dbReference type="InterPro" id="IPR013658">
    <property type="entry name" value="SGL"/>
</dbReference>
<evidence type="ECO:0000313" key="4">
    <source>
        <dbReference type="EMBL" id="CAI4030985.1"/>
    </source>
</evidence>
<dbReference type="InterPro" id="IPR011042">
    <property type="entry name" value="6-blade_b-propeller_TolB-like"/>
</dbReference>
<dbReference type="Gene3D" id="2.120.10.30">
    <property type="entry name" value="TolB, C-terminal domain"/>
    <property type="match status" value="1"/>
</dbReference>